<evidence type="ECO:0000256" key="4">
    <source>
        <dbReference type="SAM" id="SignalP"/>
    </source>
</evidence>
<keyword evidence="3" id="KW-0378">Hydrolase</keyword>
<evidence type="ECO:0000256" key="2">
    <source>
        <dbReference type="ARBA" id="ARBA00022759"/>
    </source>
</evidence>
<keyword evidence="2" id="KW-0255">Endonuclease</keyword>
<feature type="domain" description="TNase-like" evidence="5">
    <location>
        <begin position="31"/>
        <end position="153"/>
    </location>
</feature>
<accession>A0A5C8ZLX4</accession>
<dbReference type="Gene3D" id="2.40.50.90">
    <property type="match status" value="1"/>
</dbReference>
<sequence length="169" mass="18636">MNRQRMLLAGALGLLAACASSPDVSVPEPPKVLQVGVSRVVEGDTLQVVDSEGRPHTVRLRGVDAPEPDQPFGEGARRCLEELVGGRSVRLSADMRPREHLLVSEVYLDTAPVSKLLIQRGCAWWDQQTAPYDMELGRIEQGARNARRGLWVDRNPVPPREWRAGSGRP</sequence>
<keyword evidence="4" id="KW-0732">Signal</keyword>
<dbReference type="Proteomes" id="UP000321933">
    <property type="component" value="Unassembled WGS sequence"/>
</dbReference>
<protein>
    <recommendedName>
        <fullName evidence="5">TNase-like domain-containing protein</fullName>
    </recommendedName>
</protein>
<evidence type="ECO:0000313" key="7">
    <source>
        <dbReference type="Proteomes" id="UP000321933"/>
    </source>
</evidence>
<dbReference type="RefSeq" id="WP_148065926.1">
    <property type="nucleotide sequence ID" value="NZ_VRYZ01000010.1"/>
</dbReference>
<dbReference type="GO" id="GO:0016787">
    <property type="term" value="F:hydrolase activity"/>
    <property type="evidence" value="ECO:0007669"/>
    <property type="project" value="UniProtKB-KW"/>
</dbReference>
<proteinExistence type="predicted"/>
<feature type="signal peptide" evidence="4">
    <location>
        <begin position="1"/>
        <end position="19"/>
    </location>
</feature>
<gene>
    <name evidence="6" type="ORF">FVW59_18810</name>
</gene>
<dbReference type="GO" id="GO:0005737">
    <property type="term" value="C:cytoplasm"/>
    <property type="evidence" value="ECO:0007669"/>
    <property type="project" value="TreeGrafter"/>
</dbReference>
<dbReference type="SMART" id="SM00318">
    <property type="entry name" value="SNc"/>
    <property type="match status" value="1"/>
</dbReference>
<dbReference type="OrthoDB" id="6867997at2"/>
<evidence type="ECO:0000256" key="3">
    <source>
        <dbReference type="ARBA" id="ARBA00022801"/>
    </source>
</evidence>
<evidence type="ECO:0000256" key="1">
    <source>
        <dbReference type="ARBA" id="ARBA00022722"/>
    </source>
</evidence>
<dbReference type="PROSITE" id="PS50830">
    <property type="entry name" value="TNASE_3"/>
    <property type="match status" value="1"/>
</dbReference>
<dbReference type="PANTHER" id="PTHR12302">
    <property type="entry name" value="EBNA2 BINDING PROTEIN P100"/>
    <property type="match status" value="1"/>
</dbReference>
<dbReference type="GO" id="GO:0004519">
    <property type="term" value="F:endonuclease activity"/>
    <property type="evidence" value="ECO:0007669"/>
    <property type="project" value="UniProtKB-KW"/>
</dbReference>
<dbReference type="PANTHER" id="PTHR12302:SF3">
    <property type="entry name" value="SERINE_THREONINE-PROTEIN KINASE 31"/>
    <property type="match status" value="1"/>
</dbReference>
<dbReference type="InterPro" id="IPR035437">
    <property type="entry name" value="SNase_OB-fold_sf"/>
</dbReference>
<dbReference type="SUPFAM" id="SSF50199">
    <property type="entry name" value="Staphylococcal nuclease"/>
    <property type="match status" value="1"/>
</dbReference>
<dbReference type="InterPro" id="IPR016071">
    <property type="entry name" value="Staphylococal_nuclease_OB-fold"/>
</dbReference>
<name>A0A5C8ZLX4_9GAMM</name>
<feature type="chain" id="PRO_5022749038" description="TNase-like domain-containing protein" evidence="4">
    <location>
        <begin position="20"/>
        <end position="169"/>
    </location>
</feature>
<keyword evidence="1" id="KW-0540">Nuclease</keyword>
<evidence type="ECO:0000313" key="6">
    <source>
        <dbReference type="EMBL" id="TXS89175.1"/>
    </source>
</evidence>
<evidence type="ECO:0000259" key="5">
    <source>
        <dbReference type="PROSITE" id="PS50830"/>
    </source>
</evidence>
<dbReference type="PROSITE" id="PS51257">
    <property type="entry name" value="PROKAR_LIPOPROTEIN"/>
    <property type="match status" value="1"/>
</dbReference>
<keyword evidence="7" id="KW-1185">Reference proteome</keyword>
<organism evidence="6 7">
    <name type="scientific">Parahaliea aestuarii</name>
    <dbReference type="NCBI Taxonomy" id="1852021"/>
    <lineage>
        <taxon>Bacteria</taxon>
        <taxon>Pseudomonadati</taxon>
        <taxon>Pseudomonadota</taxon>
        <taxon>Gammaproteobacteria</taxon>
        <taxon>Cellvibrionales</taxon>
        <taxon>Halieaceae</taxon>
        <taxon>Parahaliea</taxon>
    </lineage>
</organism>
<dbReference type="EMBL" id="VRYZ01000010">
    <property type="protein sequence ID" value="TXS89175.1"/>
    <property type="molecule type" value="Genomic_DNA"/>
</dbReference>
<dbReference type="AlphaFoldDB" id="A0A5C8ZLX4"/>
<reference evidence="6 7" key="1">
    <citation type="submission" date="2019-08" db="EMBL/GenBank/DDBJ databases">
        <title>Parahaliea maris sp. nov., isolated from the surface seawater.</title>
        <authorList>
            <person name="Liu Y."/>
        </authorList>
    </citation>
    <scope>NUCLEOTIDE SEQUENCE [LARGE SCALE GENOMIC DNA]</scope>
    <source>
        <strain evidence="6 7">S2-26</strain>
    </source>
</reference>
<dbReference type="Pfam" id="PF00565">
    <property type="entry name" value="SNase"/>
    <property type="match status" value="1"/>
</dbReference>
<comment type="caution">
    <text evidence="6">The sequence shown here is derived from an EMBL/GenBank/DDBJ whole genome shotgun (WGS) entry which is preliminary data.</text>
</comment>